<evidence type="ECO:0000256" key="5">
    <source>
        <dbReference type="ARBA" id="ARBA00022826"/>
    </source>
</evidence>
<evidence type="ECO:0000256" key="9">
    <source>
        <dbReference type="ARBA" id="ARBA00023136"/>
    </source>
</evidence>
<dbReference type="SUPFAM" id="SSF81324">
    <property type="entry name" value="Voltage-gated potassium channels"/>
    <property type="match status" value="1"/>
</dbReference>
<keyword evidence="4 11" id="KW-0812">Transmembrane</keyword>
<evidence type="ECO:0000256" key="1">
    <source>
        <dbReference type="ARBA" id="ARBA00004141"/>
    </source>
</evidence>
<reference evidence="13" key="2">
    <citation type="submission" date="2025-09" db="UniProtKB">
        <authorList>
            <consortium name="Ensembl"/>
        </authorList>
    </citation>
    <scope>IDENTIFICATION</scope>
</reference>
<feature type="domain" description="Potassium channel" evidence="12">
    <location>
        <begin position="108"/>
        <end position="160"/>
    </location>
</feature>
<dbReference type="Gene3D" id="1.10.287.70">
    <property type="match status" value="1"/>
</dbReference>
<dbReference type="Ensembl" id="ENSSGRT00000097297.1">
    <property type="protein sequence ID" value="ENSSGRP00000091414.1"/>
    <property type="gene ID" value="ENSSGRG00000045846.1"/>
</dbReference>
<sequence>LCREKEASPGDICFFSCRVHVEFYVDENTFKERLKLFFIKNQRSSLRIRIFNFCLKLLTCVLYIIRVMTDNPAQNSAPKNKNALLIYSPSSHLKCSLSVSFSTCGIQHLERAGKKSLSLFKALYFCIVTFSTVGFGDVTPQIWPSQLLVVVMICVALVVLPLQETTADIELRQRDMWSYVSVLSKSTYSWTFSMNSTLILTHRCAFCLSLCV</sequence>
<evidence type="ECO:0000313" key="14">
    <source>
        <dbReference type="Proteomes" id="UP000472262"/>
    </source>
</evidence>
<evidence type="ECO:0000259" key="12">
    <source>
        <dbReference type="Pfam" id="PF07885"/>
    </source>
</evidence>
<organism evidence="13 14">
    <name type="scientific">Sinocyclocheilus grahami</name>
    <name type="common">Dianchi golden-line fish</name>
    <name type="synonym">Barbus grahami</name>
    <dbReference type="NCBI Taxonomy" id="75366"/>
    <lineage>
        <taxon>Eukaryota</taxon>
        <taxon>Metazoa</taxon>
        <taxon>Chordata</taxon>
        <taxon>Craniata</taxon>
        <taxon>Vertebrata</taxon>
        <taxon>Euteleostomi</taxon>
        <taxon>Actinopterygii</taxon>
        <taxon>Neopterygii</taxon>
        <taxon>Teleostei</taxon>
        <taxon>Ostariophysi</taxon>
        <taxon>Cypriniformes</taxon>
        <taxon>Cyprinidae</taxon>
        <taxon>Cyprininae</taxon>
        <taxon>Sinocyclocheilus</taxon>
    </lineage>
</organism>
<feature type="transmembrane region" description="Helical" evidence="11">
    <location>
        <begin position="118"/>
        <end position="136"/>
    </location>
</feature>
<evidence type="ECO:0000313" key="13">
    <source>
        <dbReference type="Ensembl" id="ENSSGRP00000091414.1"/>
    </source>
</evidence>
<feature type="transmembrane region" description="Helical" evidence="11">
    <location>
        <begin position="142"/>
        <end position="162"/>
    </location>
</feature>
<evidence type="ECO:0000256" key="6">
    <source>
        <dbReference type="ARBA" id="ARBA00022958"/>
    </source>
</evidence>
<keyword evidence="7 11" id="KW-1133">Transmembrane helix</keyword>
<keyword evidence="6" id="KW-0630">Potassium</keyword>
<keyword evidence="9 11" id="KW-0472">Membrane</keyword>
<keyword evidence="3" id="KW-0633">Potassium transport</keyword>
<dbReference type="InParanoid" id="A0A672RQX0"/>
<evidence type="ECO:0000256" key="10">
    <source>
        <dbReference type="ARBA" id="ARBA00023303"/>
    </source>
</evidence>
<keyword evidence="10" id="KW-0407">Ion channel</keyword>
<evidence type="ECO:0000256" key="4">
    <source>
        <dbReference type="ARBA" id="ARBA00022692"/>
    </source>
</evidence>
<reference evidence="13" key="1">
    <citation type="submission" date="2025-08" db="UniProtKB">
        <authorList>
            <consortium name="Ensembl"/>
        </authorList>
    </citation>
    <scope>IDENTIFICATION</scope>
</reference>
<dbReference type="PANTHER" id="PTHR10027:SF14">
    <property type="entry name" value="POTASSIUM CHANNEL SUBFAMILY T MEMBER 1"/>
    <property type="match status" value="1"/>
</dbReference>
<keyword evidence="14" id="KW-1185">Reference proteome</keyword>
<evidence type="ECO:0000256" key="7">
    <source>
        <dbReference type="ARBA" id="ARBA00022989"/>
    </source>
</evidence>
<keyword evidence="5" id="KW-0631">Potassium channel</keyword>
<evidence type="ECO:0000256" key="8">
    <source>
        <dbReference type="ARBA" id="ARBA00023065"/>
    </source>
</evidence>
<dbReference type="GO" id="GO:0005886">
    <property type="term" value="C:plasma membrane"/>
    <property type="evidence" value="ECO:0007669"/>
    <property type="project" value="TreeGrafter"/>
</dbReference>
<evidence type="ECO:0000256" key="11">
    <source>
        <dbReference type="SAM" id="Phobius"/>
    </source>
</evidence>
<dbReference type="GO" id="GO:0015271">
    <property type="term" value="F:outward rectifier potassium channel activity"/>
    <property type="evidence" value="ECO:0007669"/>
    <property type="project" value="TreeGrafter"/>
</dbReference>
<protein>
    <recommendedName>
        <fullName evidence="12">Potassium channel domain-containing protein</fullName>
    </recommendedName>
</protein>
<dbReference type="InterPro" id="IPR047871">
    <property type="entry name" value="K_chnl_Slo-like"/>
</dbReference>
<name>A0A672RQX0_SINGR</name>
<keyword evidence="8" id="KW-0406">Ion transport</keyword>
<proteinExistence type="predicted"/>
<dbReference type="InterPro" id="IPR013099">
    <property type="entry name" value="K_chnl_dom"/>
</dbReference>
<evidence type="ECO:0000256" key="3">
    <source>
        <dbReference type="ARBA" id="ARBA00022538"/>
    </source>
</evidence>
<comment type="subcellular location">
    <subcellularLocation>
        <location evidence="1">Membrane</location>
        <topology evidence="1">Multi-pass membrane protein</topology>
    </subcellularLocation>
</comment>
<dbReference type="AlphaFoldDB" id="A0A672RQX0"/>
<dbReference type="Proteomes" id="UP000472262">
    <property type="component" value="Unassembled WGS sequence"/>
</dbReference>
<evidence type="ECO:0000256" key="2">
    <source>
        <dbReference type="ARBA" id="ARBA00022448"/>
    </source>
</evidence>
<dbReference type="Pfam" id="PF07885">
    <property type="entry name" value="Ion_trans_2"/>
    <property type="match status" value="1"/>
</dbReference>
<dbReference type="GO" id="GO:0005228">
    <property type="term" value="F:intracellular sodium-activated potassium channel activity"/>
    <property type="evidence" value="ECO:0007669"/>
    <property type="project" value="TreeGrafter"/>
</dbReference>
<keyword evidence="2" id="KW-0813">Transport</keyword>
<accession>A0A672RQX0</accession>
<dbReference type="PANTHER" id="PTHR10027">
    <property type="entry name" value="CALCIUM-ACTIVATED POTASSIUM CHANNEL ALPHA CHAIN"/>
    <property type="match status" value="1"/>
</dbReference>